<gene>
    <name evidence="5" type="ORF">LIN78_00575</name>
</gene>
<dbReference type="Gene3D" id="2.60.120.10">
    <property type="entry name" value="Jelly Rolls"/>
    <property type="match status" value="1"/>
</dbReference>
<dbReference type="InterPro" id="IPR009057">
    <property type="entry name" value="Homeodomain-like_sf"/>
</dbReference>
<dbReference type="EMBL" id="JAJBZT010000001">
    <property type="protein sequence ID" value="MCB6182050.1"/>
    <property type="molecule type" value="Genomic_DNA"/>
</dbReference>
<proteinExistence type="predicted"/>
<dbReference type="SUPFAM" id="SSF46689">
    <property type="entry name" value="Homeodomain-like"/>
    <property type="match status" value="2"/>
</dbReference>
<keyword evidence="6" id="KW-1185">Reference proteome</keyword>
<keyword evidence="1" id="KW-0805">Transcription regulation</keyword>
<dbReference type="InterPro" id="IPR011051">
    <property type="entry name" value="RmlC_Cupin_sf"/>
</dbReference>
<evidence type="ECO:0000256" key="3">
    <source>
        <dbReference type="ARBA" id="ARBA00023163"/>
    </source>
</evidence>
<keyword evidence="3" id="KW-0804">Transcription</keyword>
<sequence>MKPLREHHQIEANRSWGLLWREIDSIPFIWHYHPEYELTLTLNCSGQRFIADQIATFEEGDLVLVCPNQPHTWYATQKVDETQPMLAIVLWFSRTWLTALGELIPEWGNMAQYLAKQEKGLVFSREAAKNIAQKMLTLNAQSEAEKTLTLISILSLLTEDKHATTVSTQPASPQIEAPRLQKVMDYLHTHFTEVLDIAHLAEMSALSAGGFHRLFKQSNACTPVEYQNRLRIGHACQQLISTNKPIALIAEEAGFSSLSYFNRLFKQMQKVTPFSFRKQFLNRRA</sequence>
<dbReference type="PANTHER" id="PTHR43280:SF27">
    <property type="entry name" value="TRANSCRIPTIONAL REGULATOR MTLR"/>
    <property type="match status" value="1"/>
</dbReference>
<dbReference type="InterPro" id="IPR014710">
    <property type="entry name" value="RmlC-like_jellyroll"/>
</dbReference>
<evidence type="ECO:0000313" key="5">
    <source>
        <dbReference type="EMBL" id="MCB6182050.1"/>
    </source>
</evidence>
<dbReference type="InterPro" id="IPR018060">
    <property type="entry name" value="HTH_AraC"/>
</dbReference>
<name>A0ABS8D1K0_9NEIS</name>
<reference evidence="5" key="1">
    <citation type="submission" date="2021-10" db="EMBL/GenBank/DDBJ databases">
        <title>The complete genome sequence of Leeia sp. TBRC 13508.</title>
        <authorList>
            <person name="Charoenyingcharoen P."/>
            <person name="Yukphan P."/>
        </authorList>
    </citation>
    <scope>NUCLEOTIDE SEQUENCE</scope>
    <source>
        <strain evidence="5">TBRC 13508</strain>
    </source>
</reference>
<dbReference type="PROSITE" id="PS01124">
    <property type="entry name" value="HTH_ARAC_FAMILY_2"/>
    <property type="match status" value="1"/>
</dbReference>
<dbReference type="Pfam" id="PF12833">
    <property type="entry name" value="HTH_18"/>
    <property type="match status" value="1"/>
</dbReference>
<keyword evidence="2" id="KW-0238">DNA-binding</keyword>
<feature type="domain" description="HTH araC/xylS-type" evidence="4">
    <location>
        <begin position="181"/>
        <end position="279"/>
    </location>
</feature>
<dbReference type="SMART" id="SM00342">
    <property type="entry name" value="HTH_ARAC"/>
    <property type="match status" value="1"/>
</dbReference>
<protein>
    <submittedName>
        <fullName evidence="5">AraC family transcriptional regulator</fullName>
    </submittedName>
</protein>
<evidence type="ECO:0000256" key="2">
    <source>
        <dbReference type="ARBA" id="ARBA00023125"/>
    </source>
</evidence>
<dbReference type="RefSeq" id="WP_227177442.1">
    <property type="nucleotide sequence ID" value="NZ_JAJBZT010000001.1"/>
</dbReference>
<comment type="caution">
    <text evidence="5">The sequence shown here is derived from an EMBL/GenBank/DDBJ whole genome shotgun (WGS) entry which is preliminary data.</text>
</comment>
<evidence type="ECO:0000313" key="6">
    <source>
        <dbReference type="Proteomes" id="UP001165395"/>
    </source>
</evidence>
<dbReference type="SUPFAM" id="SSF51182">
    <property type="entry name" value="RmlC-like cupins"/>
    <property type="match status" value="1"/>
</dbReference>
<accession>A0ABS8D1K0</accession>
<organism evidence="5 6">
    <name type="scientific">Leeia speluncae</name>
    <dbReference type="NCBI Taxonomy" id="2884804"/>
    <lineage>
        <taxon>Bacteria</taxon>
        <taxon>Pseudomonadati</taxon>
        <taxon>Pseudomonadota</taxon>
        <taxon>Betaproteobacteria</taxon>
        <taxon>Neisseriales</taxon>
        <taxon>Leeiaceae</taxon>
        <taxon>Leeia</taxon>
    </lineage>
</organism>
<evidence type="ECO:0000256" key="1">
    <source>
        <dbReference type="ARBA" id="ARBA00023015"/>
    </source>
</evidence>
<dbReference type="Proteomes" id="UP001165395">
    <property type="component" value="Unassembled WGS sequence"/>
</dbReference>
<evidence type="ECO:0000259" key="4">
    <source>
        <dbReference type="PROSITE" id="PS01124"/>
    </source>
</evidence>
<dbReference type="PANTHER" id="PTHR43280">
    <property type="entry name" value="ARAC-FAMILY TRANSCRIPTIONAL REGULATOR"/>
    <property type="match status" value="1"/>
</dbReference>
<dbReference type="Gene3D" id="1.10.10.60">
    <property type="entry name" value="Homeodomain-like"/>
    <property type="match status" value="2"/>
</dbReference>